<accession>A0A9Q3B9F0</accession>
<protein>
    <submittedName>
        <fullName evidence="1">Uncharacterized protein</fullName>
    </submittedName>
</protein>
<dbReference type="Proteomes" id="UP000765509">
    <property type="component" value="Unassembled WGS sequence"/>
</dbReference>
<dbReference type="AlphaFoldDB" id="A0A9Q3B9F0"/>
<organism evidence="1 2">
    <name type="scientific">Austropuccinia psidii MF-1</name>
    <dbReference type="NCBI Taxonomy" id="1389203"/>
    <lineage>
        <taxon>Eukaryota</taxon>
        <taxon>Fungi</taxon>
        <taxon>Dikarya</taxon>
        <taxon>Basidiomycota</taxon>
        <taxon>Pucciniomycotina</taxon>
        <taxon>Pucciniomycetes</taxon>
        <taxon>Pucciniales</taxon>
        <taxon>Sphaerophragmiaceae</taxon>
        <taxon>Austropuccinia</taxon>
    </lineage>
</organism>
<proteinExistence type="predicted"/>
<evidence type="ECO:0000313" key="2">
    <source>
        <dbReference type="Proteomes" id="UP000765509"/>
    </source>
</evidence>
<dbReference type="OrthoDB" id="2507171at2759"/>
<name>A0A9Q3B9F0_9BASI</name>
<keyword evidence="2" id="KW-1185">Reference proteome</keyword>
<reference evidence="1" key="1">
    <citation type="submission" date="2021-03" db="EMBL/GenBank/DDBJ databases">
        <title>Draft genome sequence of rust myrtle Austropuccinia psidii MF-1, a brazilian biotype.</title>
        <authorList>
            <person name="Quecine M.C."/>
            <person name="Pachon D.M.R."/>
            <person name="Bonatelli M.L."/>
            <person name="Correr F.H."/>
            <person name="Franceschini L.M."/>
            <person name="Leite T.F."/>
            <person name="Margarido G.R.A."/>
            <person name="Almeida C.A."/>
            <person name="Ferrarezi J.A."/>
            <person name="Labate C.A."/>
        </authorList>
    </citation>
    <scope>NUCLEOTIDE SEQUENCE</scope>
    <source>
        <strain evidence="1">MF-1</strain>
    </source>
</reference>
<dbReference type="EMBL" id="AVOT02000095">
    <property type="protein sequence ID" value="MBW0461038.1"/>
    <property type="molecule type" value="Genomic_DNA"/>
</dbReference>
<comment type="caution">
    <text evidence="1">The sequence shown here is derived from an EMBL/GenBank/DDBJ whole genome shotgun (WGS) entry which is preliminary data.</text>
</comment>
<gene>
    <name evidence="1" type="ORF">O181_000753</name>
</gene>
<evidence type="ECO:0000313" key="1">
    <source>
        <dbReference type="EMBL" id="MBW0461038.1"/>
    </source>
</evidence>
<sequence>MKSILNMRNPNRNMLRWKLAIKEYRSNITIVHKAGNIHKNSDSLSRWALPNTPDNPAYSPANIEPKILTEGINIKDVGTEFFEQAR</sequence>